<keyword evidence="2" id="KW-1185">Reference proteome</keyword>
<reference evidence="1 2" key="1">
    <citation type="submission" date="2019-03" db="EMBL/GenBank/DDBJ databases">
        <title>First draft genome of Liparis tanakae, snailfish: a comprehensive survey of snailfish specific genes.</title>
        <authorList>
            <person name="Kim W."/>
            <person name="Song I."/>
            <person name="Jeong J.-H."/>
            <person name="Kim D."/>
            <person name="Kim S."/>
            <person name="Ryu S."/>
            <person name="Song J.Y."/>
            <person name="Lee S.K."/>
        </authorList>
    </citation>
    <scope>NUCLEOTIDE SEQUENCE [LARGE SCALE GENOMIC DNA]</scope>
    <source>
        <tissue evidence="1">Muscle</tissue>
    </source>
</reference>
<evidence type="ECO:0000313" key="2">
    <source>
        <dbReference type="Proteomes" id="UP000314294"/>
    </source>
</evidence>
<gene>
    <name evidence="1" type="ORF">EYF80_003907</name>
</gene>
<proteinExistence type="predicted"/>
<organism evidence="1 2">
    <name type="scientific">Liparis tanakae</name>
    <name type="common">Tanaka's snailfish</name>
    <dbReference type="NCBI Taxonomy" id="230148"/>
    <lineage>
        <taxon>Eukaryota</taxon>
        <taxon>Metazoa</taxon>
        <taxon>Chordata</taxon>
        <taxon>Craniata</taxon>
        <taxon>Vertebrata</taxon>
        <taxon>Euteleostomi</taxon>
        <taxon>Actinopterygii</taxon>
        <taxon>Neopterygii</taxon>
        <taxon>Teleostei</taxon>
        <taxon>Neoteleostei</taxon>
        <taxon>Acanthomorphata</taxon>
        <taxon>Eupercaria</taxon>
        <taxon>Perciformes</taxon>
        <taxon>Cottioidei</taxon>
        <taxon>Cottales</taxon>
        <taxon>Liparidae</taxon>
        <taxon>Liparis</taxon>
    </lineage>
</organism>
<dbReference type="EMBL" id="SRLO01000018">
    <property type="protein sequence ID" value="TNN86063.1"/>
    <property type="molecule type" value="Genomic_DNA"/>
</dbReference>
<evidence type="ECO:0000313" key="1">
    <source>
        <dbReference type="EMBL" id="TNN86063.1"/>
    </source>
</evidence>
<dbReference type="Proteomes" id="UP000314294">
    <property type="component" value="Unassembled WGS sequence"/>
</dbReference>
<accession>A0A4Z2J8S0</accession>
<sequence>MQKRIDNNHQGVHRFIFISKRGDWGSGVGGSIPALVEAPSSETLNLESLTRRHASSLKFHPIRPEAGGLSGDSSARIIINYKTKTKRGAPLVDHTQPERRYVAETSLS</sequence>
<protein>
    <submittedName>
        <fullName evidence="1">Uncharacterized protein</fullName>
    </submittedName>
</protein>
<comment type="caution">
    <text evidence="1">The sequence shown here is derived from an EMBL/GenBank/DDBJ whole genome shotgun (WGS) entry which is preliminary data.</text>
</comment>
<name>A0A4Z2J8S0_9TELE</name>
<dbReference type="AlphaFoldDB" id="A0A4Z2J8S0"/>